<sequence length="325" mass="36315">MTQLSREEVSHIVADLEHRFIAHDPYLELRDQIDDILYRRKAHTAAGRVTAQRGIVVIGNAGAGKSFGIEHLLQKHPHVAYGKPYLQALTVRLASEATIKGVGLDTLKAYGYESKGSRTGHSIWRQVMHQARSHKTLFLHFDEAQHILRTKSKSEFDQVMLVWKSCLEYAEWPVSLILSGTCELLDLINRDEQLSRRFEPVHFAPMSYAAHGHEVIGVLGAYLDAAKLSRGKTLETSAFARRLLHAARYEFGSKIGLIISAIKLALRNGNQTLEQSHFAGAYRKQKRCVDALNPFIAENFRSIKTGQLLSGAELEIAPAIKRGAA</sequence>
<dbReference type="Pfam" id="PF05621">
    <property type="entry name" value="TniB"/>
    <property type="match status" value="1"/>
</dbReference>
<dbReference type="Gene3D" id="3.40.50.300">
    <property type="entry name" value="P-loop containing nucleotide triphosphate hydrolases"/>
    <property type="match status" value="1"/>
</dbReference>
<accession>A0A1H3DD79</accession>
<reference evidence="2" key="1">
    <citation type="submission" date="2016-10" db="EMBL/GenBank/DDBJ databases">
        <authorList>
            <person name="Varghese N."/>
            <person name="Submissions S."/>
        </authorList>
    </citation>
    <scope>NUCLEOTIDE SEQUENCE [LARGE SCALE GENOMIC DNA]</scope>
    <source>
        <strain evidence="2">DSM 27839</strain>
    </source>
</reference>
<dbReference type="SUPFAM" id="SSF52540">
    <property type="entry name" value="P-loop containing nucleoside triphosphate hydrolases"/>
    <property type="match status" value="1"/>
</dbReference>
<dbReference type="AlphaFoldDB" id="A0A1H3DD79"/>
<dbReference type="RefSeq" id="WP_074738226.1">
    <property type="nucleotide sequence ID" value="NZ_FNNP01000008.1"/>
</dbReference>
<gene>
    <name evidence="1" type="ORF">SAMN05444358_10870</name>
</gene>
<dbReference type="InterPro" id="IPR027417">
    <property type="entry name" value="P-loop_NTPase"/>
</dbReference>
<evidence type="ECO:0000313" key="2">
    <source>
        <dbReference type="Proteomes" id="UP000183400"/>
    </source>
</evidence>
<name>A0A1H3DD79_9RHOB</name>
<dbReference type="InterPro" id="IPR008868">
    <property type="entry name" value="TniB"/>
</dbReference>
<dbReference type="EMBL" id="FNNP01000008">
    <property type="protein sequence ID" value="SDX64351.1"/>
    <property type="molecule type" value="Genomic_DNA"/>
</dbReference>
<organism evidence="1 2">
    <name type="scientific">Ruegeria halocynthiae</name>
    <dbReference type="NCBI Taxonomy" id="985054"/>
    <lineage>
        <taxon>Bacteria</taxon>
        <taxon>Pseudomonadati</taxon>
        <taxon>Pseudomonadota</taxon>
        <taxon>Alphaproteobacteria</taxon>
        <taxon>Rhodobacterales</taxon>
        <taxon>Roseobacteraceae</taxon>
        <taxon>Ruegeria</taxon>
    </lineage>
</organism>
<evidence type="ECO:0000313" key="1">
    <source>
        <dbReference type="EMBL" id="SDX64351.1"/>
    </source>
</evidence>
<dbReference type="OrthoDB" id="5288220at2"/>
<protein>
    <submittedName>
        <fullName evidence="1">TniB protein</fullName>
    </submittedName>
</protein>
<keyword evidence="2" id="KW-1185">Reference proteome</keyword>
<dbReference type="STRING" id="985054.SAMN05444358_10870"/>
<proteinExistence type="predicted"/>
<dbReference type="Proteomes" id="UP000183400">
    <property type="component" value="Unassembled WGS sequence"/>
</dbReference>